<keyword evidence="4 8" id="KW-0812">Transmembrane</keyword>
<evidence type="ECO:0000313" key="9">
    <source>
        <dbReference type="EMBL" id="TQD87103.1"/>
    </source>
</evidence>
<feature type="transmembrane region" description="Helical" evidence="8">
    <location>
        <begin position="811"/>
        <end position="830"/>
    </location>
</feature>
<feature type="transmembrane region" description="Helical" evidence="8">
    <location>
        <begin position="325"/>
        <end position="343"/>
    </location>
</feature>
<dbReference type="Gene3D" id="1.20.1250.20">
    <property type="entry name" value="MFS general substrate transporter like domains"/>
    <property type="match status" value="2"/>
</dbReference>
<feature type="region of interest" description="Disordered" evidence="7">
    <location>
        <begin position="209"/>
        <end position="254"/>
    </location>
</feature>
<keyword evidence="10" id="KW-1185">Reference proteome</keyword>
<feature type="compositionally biased region" description="Basic residues" evidence="7">
    <location>
        <begin position="238"/>
        <end position="252"/>
    </location>
</feature>
<evidence type="ECO:0000256" key="6">
    <source>
        <dbReference type="ARBA" id="ARBA00023136"/>
    </source>
</evidence>
<dbReference type="InterPro" id="IPR036259">
    <property type="entry name" value="MFS_trans_sf"/>
</dbReference>
<reference evidence="9 10" key="1">
    <citation type="journal article" date="2019" name="G3 (Bethesda)">
        <title>Sequencing of a Wild Apple (Malus baccata) Genome Unravels the Differences Between Cultivated and Wild Apple Species Regarding Disease Resistance and Cold Tolerance.</title>
        <authorList>
            <person name="Chen X."/>
        </authorList>
    </citation>
    <scope>NUCLEOTIDE SEQUENCE [LARGE SCALE GENOMIC DNA]</scope>
    <source>
        <strain evidence="10">cv. Shandingzi</strain>
        <tissue evidence="9">Leaves</tissue>
    </source>
</reference>
<feature type="transmembrane region" description="Helical" evidence="8">
    <location>
        <begin position="422"/>
        <end position="449"/>
    </location>
</feature>
<feature type="transmembrane region" description="Helical" evidence="8">
    <location>
        <begin position="461"/>
        <end position="480"/>
    </location>
</feature>
<dbReference type="STRING" id="106549.A0A540LKV2"/>
<feature type="transmembrane region" description="Helical" evidence="8">
    <location>
        <begin position="772"/>
        <end position="799"/>
    </location>
</feature>
<feature type="compositionally biased region" description="Basic residues" evidence="7">
    <location>
        <begin position="588"/>
        <end position="602"/>
    </location>
</feature>
<feature type="region of interest" description="Disordered" evidence="7">
    <location>
        <begin position="559"/>
        <end position="604"/>
    </location>
</feature>
<dbReference type="PANTHER" id="PTHR31585:SF7">
    <property type="entry name" value="FOLATE-BIOPTERIN TRANSPORTER 4-RELATED"/>
    <property type="match status" value="1"/>
</dbReference>
<evidence type="ECO:0000313" key="10">
    <source>
        <dbReference type="Proteomes" id="UP000315295"/>
    </source>
</evidence>
<dbReference type="InterPro" id="IPR039309">
    <property type="entry name" value="BT1"/>
</dbReference>
<feature type="compositionally biased region" description="Polar residues" evidence="7">
    <location>
        <begin position="564"/>
        <end position="573"/>
    </location>
</feature>
<evidence type="ECO:0000256" key="8">
    <source>
        <dbReference type="SAM" id="Phobius"/>
    </source>
</evidence>
<accession>A0A540LKV2</accession>
<dbReference type="PANTHER" id="PTHR31585">
    <property type="entry name" value="FOLATE-BIOPTERIN TRANSPORTER 1, CHLOROPLASTIC"/>
    <property type="match status" value="1"/>
</dbReference>
<organism evidence="9 10">
    <name type="scientific">Malus baccata</name>
    <name type="common">Siberian crab apple</name>
    <name type="synonym">Pyrus baccata</name>
    <dbReference type="NCBI Taxonomy" id="106549"/>
    <lineage>
        <taxon>Eukaryota</taxon>
        <taxon>Viridiplantae</taxon>
        <taxon>Streptophyta</taxon>
        <taxon>Embryophyta</taxon>
        <taxon>Tracheophyta</taxon>
        <taxon>Spermatophyta</taxon>
        <taxon>Magnoliopsida</taxon>
        <taxon>eudicotyledons</taxon>
        <taxon>Gunneridae</taxon>
        <taxon>Pentapetalae</taxon>
        <taxon>rosids</taxon>
        <taxon>fabids</taxon>
        <taxon>Rosales</taxon>
        <taxon>Rosaceae</taxon>
        <taxon>Amygdaloideae</taxon>
        <taxon>Maleae</taxon>
        <taxon>Malus</taxon>
    </lineage>
</organism>
<comment type="similarity">
    <text evidence="2">Belongs to the major facilitator superfamily. Folate-biopterin transporter (TC 2.A.71) family.</text>
</comment>
<evidence type="ECO:0000256" key="3">
    <source>
        <dbReference type="ARBA" id="ARBA00022448"/>
    </source>
</evidence>
<proteinExistence type="inferred from homology"/>
<keyword evidence="6 8" id="KW-0472">Membrane</keyword>
<dbReference type="AlphaFoldDB" id="A0A540LKV2"/>
<feature type="transmembrane region" description="Helical" evidence="8">
    <location>
        <begin position="355"/>
        <end position="375"/>
    </location>
</feature>
<feature type="transmembrane region" description="Helical" evidence="8">
    <location>
        <begin position="81"/>
        <end position="101"/>
    </location>
</feature>
<feature type="transmembrane region" description="Helical" evidence="8">
    <location>
        <begin position="737"/>
        <end position="760"/>
    </location>
</feature>
<dbReference type="SUPFAM" id="SSF103473">
    <property type="entry name" value="MFS general substrate transporter"/>
    <property type="match status" value="2"/>
</dbReference>
<comment type="caution">
    <text evidence="9">The sequence shown here is derived from an EMBL/GenBank/DDBJ whole genome shotgun (WGS) entry which is preliminary data.</text>
</comment>
<sequence>MRFLAFLGGGDCDSKGFRSFVWTAVSYQLKDRLKLSPSSSQFAFSIAFFPWSVKPLYGYGSSVTRIVSDCIPIKGRKRVPYLVIATVLSLVPWLILGLNATLRNSSWQLMTFLTVQNLGSAMADVVVDAMIAEAVRHEKASFAGDLQSISWFAMAFGGICGSLLGGYALTNLQIHTIFLLFSVLPSIQLLSCGLVEEKSVDSKVLLESSDSRSSDGANGNSSFLDDDNFSEKSNTTMSRRKKSNKGKQKKSVSGKLEFAGKEDSLASRWFHSLKAATYTLCHAFKQPLILRPMAWFFLAHVSIPNLSTVMFYYQTEYLSLDASFLGTARVVGWLGLMLGTFVYNRYLKTMKLRRILMLSHLGLSILTLLDLVLVTRVNLSYGISDKIMVLFGSALSDAINQFKFMPFLILSGQLCPPGIEGTLFALFMSINNLGSTLGSFVGAGVASVLNISSGSFDNLPLGIAIQVLCTFIPIGFLFLIPKEATGLSAASFAGDLQSISWFAMAFGGICGSLLGGYALTNLQIHTIFLLFSVLPSIQLLSCGLVEEKSVDSKVLLESSDSRSSDGANGNSSFLDDDNFSEKSNTTMSRRKKSNKGKQKKSVSGKLEFAGKEDSLASRWFHSLKAATYSLCHACRQPLILRPMAWFFLAHVSIPNLSTVMFYYQTEYLSLDASFLGTARVVGWLGLMLGTFVYNRYLKTMKLRRILMLSHLGLSILTLLDLVLVTRVNLSYGISDKIMVLFGSALSDAINQFKFMPFLILSGQLCPPGIEGTLFALFMSINNLGSTLGSFVGAGVASVLNISSGSFDNLPLGIAIQVLCTFIPIGFLFLIPKEATGLSA</sequence>
<dbReference type="CDD" id="cd17484">
    <property type="entry name" value="MFS_FBT"/>
    <property type="match status" value="1"/>
</dbReference>
<feature type="compositionally biased region" description="Polar residues" evidence="7">
    <location>
        <begin position="214"/>
        <end position="223"/>
    </location>
</feature>
<feature type="transmembrane region" description="Helical" evidence="8">
    <location>
        <begin position="294"/>
        <end position="313"/>
    </location>
</feature>
<keyword evidence="3" id="KW-0813">Transport</keyword>
<comment type="subcellular location">
    <subcellularLocation>
        <location evidence="1">Membrane</location>
        <topology evidence="1">Multi-pass membrane protein</topology>
    </subcellularLocation>
</comment>
<feature type="transmembrane region" description="Helical" evidence="8">
    <location>
        <begin position="501"/>
        <end position="520"/>
    </location>
</feature>
<evidence type="ECO:0000256" key="1">
    <source>
        <dbReference type="ARBA" id="ARBA00004141"/>
    </source>
</evidence>
<name>A0A540LKV2_MALBA</name>
<dbReference type="GO" id="GO:0016020">
    <property type="term" value="C:membrane"/>
    <property type="evidence" value="ECO:0007669"/>
    <property type="project" value="UniProtKB-SubCell"/>
</dbReference>
<dbReference type="EMBL" id="VIEB01000547">
    <property type="protein sequence ID" value="TQD87103.1"/>
    <property type="molecule type" value="Genomic_DNA"/>
</dbReference>
<feature type="transmembrane region" description="Helical" evidence="8">
    <location>
        <begin position="675"/>
        <end position="693"/>
    </location>
</feature>
<dbReference type="InterPro" id="IPR004324">
    <property type="entry name" value="FBT"/>
</dbReference>
<protein>
    <submittedName>
        <fullName evidence="9">Uncharacterized protein</fullName>
    </submittedName>
</protein>
<gene>
    <name evidence="9" type="ORF">C1H46_027322</name>
</gene>
<keyword evidence="5 8" id="KW-1133">Transmembrane helix</keyword>
<feature type="transmembrane region" description="Helical" evidence="8">
    <location>
        <begin position="148"/>
        <end position="168"/>
    </location>
</feature>
<dbReference type="NCBIfam" id="TIGR00788">
    <property type="entry name" value="fbt"/>
    <property type="match status" value="1"/>
</dbReference>
<dbReference type="Proteomes" id="UP000315295">
    <property type="component" value="Unassembled WGS sequence"/>
</dbReference>
<evidence type="ECO:0000256" key="5">
    <source>
        <dbReference type="ARBA" id="ARBA00022989"/>
    </source>
</evidence>
<dbReference type="Pfam" id="PF03092">
    <property type="entry name" value="BT1"/>
    <property type="match status" value="2"/>
</dbReference>
<evidence type="ECO:0000256" key="4">
    <source>
        <dbReference type="ARBA" id="ARBA00022692"/>
    </source>
</evidence>
<feature type="transmembrane region" description="Helical" evidence="8">
    <location>
        <begin position="644"/>
        <end position="663"/>
    </location>
</feature>
<evidence type="ECO:0000256" key="7">
    <source>
        <dbReference type="SAM" id="MobiDB-lite"/>
    </source>
</evidence>
<evidence type="ECO:0000256" key="2">
    <source>
        <dbReference type="ARBA" id="ARBA00007015"/>
    </source>
</evidence>
<feature type="transmembrane region" description="Helical" evidence="8">
    <location>
        <begin position="705"/>
        <end position="725"/>
    </location>
</feature>